<evidence type="ECO:0000313" key="1">
    <source>
        <dbReference type="EMBL" id="KAE9464832.1"/>
    </source>
</evidence>
<gene>
    <name evidence="1" type="ORF">C3L33_03264</name>
</gene>
<protein>
    <submittedName>
        <fullName evidence="1">Uncharacterized protein</fullName>
    </submittedName>
</protein>
<name>A0A6A4M5Y8_9ERIC</name>
<evidence type="ECO:0000313" key="2">
    <source>
        <dbReference type="Proteomes" id="UP000428333"/>
    </source>
</evidence>
<keyword evidence="2" id="KW-1185">Reference proteome</keyword>
<feature type="non-terminal residue" evidence="1">
    <location>
        <position position="1"/>
    </location>
</feature>
<sequence>MSGKAKEDRCAELHKATPKSSKVTYRDVLLVPFKKIRKDLPRRVDRSRSRHSKICYTRAFLLSLSQLEVCKRLPCGFDPSTSCESDASCTSLFDMQKILRTGLLSHESRVSRRGSSSAARGDSGTLLEVQVENGMVIHGDGTTKTEAQNVIVIQVRVDSCGAKFIKVHLSSAVGVLIADRHSGNESHYGPRSQYFRQFPGDGLLGSGTSPNVFQCTAGTSAPKIEAQLQYELRKGDNPYRLPRSYKVGLLAKELTEKHVSPSLCPKSSGGTVSGTVTSKLDGFPISVAGDNILHLGDKYQSAVTSSRGIKSGYLFEITQVDNTQVNQSYDDDWAAIVSILLKEQESELSAIPEIAPNLPTVESELNPVPDSNDLASEYCLPDEDSLISFDDLIIPQHFVSLLVEVHPKIQPTVFPHYQPNELYMAQVASLAQGLNRMEMRPSIYQQLSHDGFRLPNPGSVLEIPVVALDTAIKCRPTISPRQIGSKAAMAGLNSLAKDIGGAIRSKLVLIVCFRIDKNNCFEVFTVAFF</sequence>
<dbReference type="PANTHER" id="PTHR34802">
    <property type="entry name" value="CHORISMATE SYNTHASE"/>
    <property type="match status" value="1"/>
</dbReference>
<dbReference type="AlphaFoldDB" id="A0A6A4M5Y8"/>
<dbReference type="EMBL" id="QEFC01000322">
    <property type="protein sequence ID" value="KAE9464832.1"/>
    <property type="molecule type" value="Genomic_DNA"/>
</dbReference>
<reference evidence="1 2" key="1">
    <citation type="journal article" date="2019" name="Genome Biol. Evol.">
        <title>The Rhododendron genome and chromosomal organization provide insight into shared whole-genome duplications across the heath family (Ericaceae).</title>
        <authorList>
            <person name="Soza V.L."/>
            <person name="Lindsley D."/>
            <person name="Waalkes A."/>
            <person name="Ramage E."/>
            <person name="Patwardhan R.P."/>
            <person name="Burton J.N."/>
            <person name="Adey A."/>
            <person name="Kumar A."/>
            <person name="Qiu R."/>
            <person name="Shendure J."/>
            <person name="Hall B."/>
        </authorList>
    </citation>
    <scope>NUCLEOTIDE SEQUENCE [LARGE SCALE GENOMIC DNA]</scope>
    <source>
        <strain evidence="1">RSF 1966-606</strain>
    </source>
</reference>
<organism evidence="1 2">
    <name type="scientific">Rhododendron williamsianum</name>
    <dbReference type="NCBI Taxonomy" id="262921"/>
    <lineage>
        <taxon>Eukaryota</taxon>
        <taxon>Viridiplantae</taxon>
        <taxon>Streptophyta</taxon>
        <taxon>Embryophyta</taxon>
        <taxon>Tracheophyta</taxon>
        <taxon>Spermatophyta</taxon>
        <taxon>Magnoliopsida</taxon>
        <taxon>eudicotyledons</taxon>
        <taxon>Gunneridae</taxon>
        <taxon>Pentapetalae</taxon>
        <taxon>asterids</taxon>
        <taxon>Ericales</taxon>
        <taxon>Ericaceae</taxon>
        <taxon>Ericoideae</taxon>
        <taxon>Rhodoreae</taxon>
        <taxon>Rhododendron</taxon>
    </lineage>
</organism>
<dbReference type="PANTHER" id="PTHR34802:SF1">
    <property type="entry name" value="CHORISMATE SYNTHASE"/>
    <property type="match status" value="1"/>
</dbReference>
<comment type="caution">
    <text evidence="1">The sequence shown here is derived from an EMBL/GenBank/DDBJ whole genome shotgun (WGS) entry which is preliminary data.</text>
</comment>
<accession>A0A6A4M5Y8</accession>
<dbReference type="Proteomes" id="UP000428333">
    <property type="component" value="Linkage Group LG02"/>
</dbReference>
<dbReference type="OrthoDB" id="826428at2759"/>
<proteinExistence type="predicted"/>